<dbReference type="Pfam" id="PF05137">
    <property type="entry name" value="PilN"/>
    <property type="match status" value="1"/>
</dbReference>
<gene>
    <name evidence="2" type="ORF">A3B21_02525</name>
</gene>
<comment type="caution">
    <text evidence="2">The sequence shown here is derived from an EMBL/GenBank/DDBJ whole genome shotgun (WGS) entry which is preliminary data.</text>
</comment>
<evidence type="ECO:0000313" key="2">
    <source>
        <dbReference type="EMBL" id="OGL80018.1"/>
    </source>
</evidence>
<feature type="transmembrane region" description="Helical" evidence="1">
    <location>
        <begin position="27"/>
        <end position="45"/>
    </location>
</feature>
<sequence length="179" mass="20666">MIRLNLLSAKEKKYFTISRFMNIWREILWIILIFMLVNSIVLVGGRKLLQNQLGQYANDIPGAREIEKVNIDIRMANEWIAFHLGWHRYYISWLVPLLEIAKITPSSITLVSLNMSSDGTVAITGTADFRNDLIVFRDNLKNSDFLTEVDLPLQNLTASKNIIFSMRAKLKLDNLKLKL</sequence>
<dbReference type="Proteomes" id="UP000176897">
    <property type="component" value="Unassembled WGS sequence"/>
</dbReference>
<dbReference type="EMBL" id="MGEJ01000017">
    <property type="protein sequence ID" value="OGL80018.1"/>
    <property type="molecule type" value="Genomic_DNA"/>
</dbReference>
<name>A0A1F7UQP5_9BACT</name>
<dbReference type="STRING" id="1802401.A3B21_02525"/>
<dbReference type="AlphaFoldDB" id="A0A1F7UQP5"/>
<keyword evidence="1" id="KW-0812">Transmembrane</keyword>
<protein>
    <submittedName>
        <fullName evidence="2">Uncharacterized protein</fullName>
    </submittedName>
</protein>
<keyword evidence="1" id="KW-0472">Membrane</keyword>
<dbReference type="InterPro" id="IPR007813">
    <property type="entry name" value="PilN"/>
</dbReference>
<reference evidence="2 3" key="1">
    <citation type="journal article" date="2016" name="Nat. Commun.">
        <title>Thousands of microbial genomes shed light on interconnected biogeochemical processes in an aquifer system.</title>
        <authorList>
            <person name="Anantharaman K."/>
            <person name="Brown C.T."/>
            <person name="Hug L.A."/>
            <person name="Sharon I."/>
            <person name="Castelle C.J."/>
            <person name="Probst A.J."/>
            <person name="Thomas B.C."/>
            <person name="Singh A."/>
            <person name="Wilkins M.J."/>
            <person name="Karaoz U."/>
            <person name="Brodie E.L."/>
            <person name="Williams K.H."/>
            <person name="Hubbard S.S."/>
            <person name="Banfield J.F."/>
        </authorList>
    </citation>
    <scope>NUCLEOTIDE SEQUENCE [LARGE SCALE GENOMIC DNA]</scope>
</reference>
<evidence type="ECO:0000256" key="1">
    <source>
        <dbReference type="SAM" id="Phobius"/>
    </source>
</evidence>
<organism evidence="2 3">
    <name type="scientific">Candidatus Uhrbacteria bacterium RIFCSPLOWO2_01_FULL_47_24</name>
    <dbReference type="NCBI Taxonomy" id="1802401"/>
    <lineage>
        <taxon>Bacteria</taxon>
        <taxon>Candidatus Uhriibacteriota</taxon>
    </lineage>
</organism>
<accession>A0A1F7UQP5</accession>
<evidence type="ECO:0000313" key="3">
    <source>
        <dbReference type="Proteomes" id="UP000176897"/>
    </source>
</evidence>
<keyword evidence="1" id="KW-1133">Transmembrane helix</keyword>
<proteinExistence type="predicted"/>